<keyword evidence="16" id="KW-1185">Reference proteome</keyword>
<accession>A0A5C1NKF8</accession>
<comment type="subcellular location">
    <subcellularLocation>
        <location evidence="1 10">Cell outer membrane</location>
        <topology evidence="1 10">Multi-pass membrane protein</topology>
    </subcellularLocation>
</comment>
<organism evidence="15 16">
    <name type="scientific">Halomonas binhaiensis</name>
    <dbReference type="NCBI Taxonomy" id="2562282"/>
    <lineage>
        <taxon>Bacteria</taxon>
        <taxon>Pseudomonadati</taxon>
        <taxon>Pseudomonadota</taxon>
        <taxon>Gammaproteobacteria</taxon>
        <taxon>Oceanospirillales</taxon>
        <taxon>Halomonadaceae</taxon>
        <taxon>Halomonas</taxon>
    </lineage>
</organism>
<evidence type="ECO:0000256" key="12">
    <source>
        <dbReference type="SAM" id="SignalP"/>
    </source>
</evidence>
<evidence type="ECO:0000256" key="8">
    <source>
        <dbReference type="ARBA" id="ARBA00023136"/>
    </source>
</evidence>
<sequence>MLRSFLPARAVSGLPVLSLAAMPLAFVAQASAQSTGDDESVNLDPMVVSATLAPRTASETLSSVSVINEQTLRQRDPISLIDALRGQAGVDFSSSGGFGKNTSLYLRGTGPESTLLLIDGMRLRSATNGGPAWQFLDPRMFERIEVVRGPRGALYGADAVGGVVQLFTLEPEGERPTPSITLGGGSFGTARAQANLSGEANATRYQFSASHLSSDGSEVRKGGEDKGYDNTTGLVRLAHDFDNGAVMGVTALRASGNTEYEGGDSDYVQQVAGVYGEIPVTSNWTSRLTISEARDELDDFSDLGATTFDTTTHTARWDNSVLMGNHELVAGAEYQQDKIDSTTDYAEDSRDNVAVFAQTLLDFAPFSLQVGLRHDDNEAFGGETTGHLALGYALDDHYTLRASYATAFRAPTFNELYFPDFGNPDLDPEKAESVELGLRGQYGRGFWDVAVYQSDIDDMVAYTVQDSHYAPFNVDRARIRGVELTTGLEWNQWVLAASATYTDPEDRKSGKRLVRRATQGVRLDADRRIGDWNLGASFVAQNHRYNDADNKERLSGYGTIDLRAGWNFAPQWKANLTLENVLDREYATARDSFNGWDYINPGRAAYLSVGFQP</sequence>
<evidence type="ECO:0000256" key="2">
    <source>
        <dbReference type="ARBA" id="ARBA00022448"/>
    </source>
</evidence>
<evidence type="ECO:0000313" key="15">
    <source>
        <dbReference type="EMBL" id="QEM82299.1"/>
    </source>
</evidence>
<keyword evidence="9 10" id="KW-0998">Cell outer membrane</keyword>
<evidence type="ECO:0000313" key="16">
    <source>
        <dbReference type="Proteomes" id="UP000324285"/>
    </source>
</evidence>
<evidence type="ECO:0000256" key="6">
    <source>
        <dbReference type="ARBA" id="ARBA00023065"/>
    </source>
</evidence>
<dbReference type="AlphaFoldDB" id="A0A5C1NKF8"/>
<dbReference type="Proteomes" id="UP000324285">
    <property type="component" value="Chromosome"/>
</dbReference>
<dbReference type="KEGG" id="hbh:E4T21_12675"/>
<dbReference type="InterPro" id="IPR039426">
    <property type="entry name" value="TonB-dep_rcpt-like"/>
</dbReference>
<dbReference type="SUPFAM" id="SSF56935">
    <property type="entry name" value="Porins"/>
    <property type="match status" value="1"/>
</dbReference>
<evidence type="ECO:0000256" key="5">
    <source>
        <dbReference type="ARBA" id="ARBA00022729"/>
    </source>
</evidence>
<feature type="domain" description="TonB-dependent receptor-like beta-barrel" evidence="13">
    <location>
        <begin position="193"/>
        <end position="581"/>
    </location>
</feature>
<dbReference type="Pfam" id="PF07715">
    <property type="entry name" value="Plug"/>
    <property type="match status" value="1"/>
</dbReference>
<keyword evidence="4 10" id="KW-0812">Transmembrane</keyword>
<dbReference type="GO" id="GO:0015889">
    <property type="term" value="P:cobalamin transport"/>
    <property type="evidence" value="ECO:0007669"/>
    <property type="project" value="TreeGrafter"/>
</dbReference>
<dbReference type="PROSITE" id="PS52016">
    <property type="entry name" value="TONB_DEPENDENT_REC_3"/>
    <property type="match status" value="1"/>
</dbReference>
<dbReference type="GO" id="GO:0006811">
    <property type="term" value="P:monoatomic ion transport"/>
    <property type="evidence" value="ECO:0007669"/>
    <property type="project" value="UniProtKB-KW"/>
</dbReference>
<dbReference type="PANTHER" id="PTHR30069:SF53">
    <property type="entry name" value="COLICIN I RECEPTOR-RELATED"/>
    <property type="match status" value="1"/>
</dbReference>
<evidence type="ECO:0000259" key="13">
    <source>
        <dbReference type="Pfam" id="PF00593"/>
    </source>
</evidence>
<keyword evidence="6" id="KW-0406">Ion transport</keyword>
<feature type="domain" description="TonB-dependent receptor plug" evidence="14">
    <location>
        <begin position="58"/>
        <end position="163"/>
    </location>
</feature>
<evidence type="ECO:0000256" key="4">
    <source>
        <dbReference type="ARBA" id="ARBA00022692"/>
    </source>
</evidence>
<proteinExistence type="inferred from homology"/>
<evidence type="ECO:0000256" key="10">
    <source>
        <dbReference type="PROSITE-ProRule" id="PRU01360"/>
    </source>
</evidence>
<dbReference type="InterPro" id="IPR012910">
    <property type="entry name" value="Plug_dom"/>
</dbReference>
<dbReference type="CDD" id="cd01347">
    <property type="entry name" value="ligand_gated_channel"/>
    <property type="match status" value="1"/>
</dbReference>
<evidence type="ECO:0000256" key="9">
    <source>
        <dbReference type="ARBA" id="ARBA00023237"/>
    </source>
</evidence>
<feature type="signal peptide" evidence="12">
    <location>
        <begin position="1"/>
        <end position="32"/>
    </location>
</feature>
<keyword evidence="2 10" id="KW-0813">Transport</keyword>
<evidence type="ECO:0000256" key="3">
    <source>
        <dbReference type="ARBA" id="ARBA00022452"/>
    </source>
</evidence>
<keyword evidence="3 10" id="KW-1134">Transmembrane beta strand</keyword>
<evidence type="ECO:0000256" key="7">
    <source>
        <dbReference type="ARBA" id="ARBA00023077"/>
    </source>
</evidence>
<keyword evidence="8 10" id="KW-0472">Membrane</keyword>
<evidence type="ECO:0000259" key="14">
    <source>
        <dbReference type="Pfam" id="PF07715"/>
    </source>
</evidence>
<dbReference type="InterPro" id="IPR036942">
    <property type="entry name" value="Beta-barrel_TonB_sf"/>
</dbReference>
<keyword evidence="15" id="KW-0675">Receptor</keyword>
<comment type="similarity">
    <text evidence="10 11">Belongs to the TonB-dependent receptor family.</text>
</comment>
<dbReference type="InterPro" id="IPR037066">
    <property type="entry name" value="Plug_dom_sf"/>
</dbReference>
<gene>
    <name evidence="15" type="ORF">E4T21_12675</name>
</gene>
<evidence type="ECO:0000256" key="11">
    <source>
        <dbReference type="RuleBase" id="RU003357"/>
    </source>
</evidence>
<keyword evidence="7 11" id="KW-0798">TonB box</keyword>
<keyword evidence="5 12" id="KW-0732">Signal</keyword>
<protein>
    <submittedName>
        <fullName evidence="15">TonB-dependent receptor</fullName>
    </submittedName>
</protein>
<dbReference type="InterPro" id="IPR000531">
    <property type="entry name" value="Beta-barrel_TonB"/>
</dbReference>
<dbReference type="Pfam" id="PF00593">
    <property type="entry name" value="TonB_dep_Rec_b-barrel"/>
    <property type="match status" value="1"/>
</dbReference>
<dbReference type="GO" id="GO:0009279">
    <property type="term" value="C:cell outer membrane"/>
    <property type="evidence" value="ECO:0007669"/>
    <property type="project" value="UniProtKB-SubCell"/>
</dbReference>
<dbReference type="OrthoDB" id="9764669at2"/>
<dbReference type="EMBL" id="CP038437">
    <property type="protein sequence ID" value="QEM82299.1"/>
    <property type="molecule type" value="Genomic_DNA"/>
</dbReference>
<evidence type="ECO:0000256" key="1">
    <source>
        <dbReference type="ARBA" id="ARBA00004571"/>
    </source>
</evidence>
<dbReference type="RefSeq" id="WP_149285400.1">
    <property type="nucleotide sequence ID" value="NZ_CP038437.2"/>
</dbReference>
<feature type="chain" id="PRO_5023134305" evidence="12">
    <location>
        <begin position="33"/>
        <end position="613"/>
    </location>
</feature>
<name>A0A5C1NKF8_9GAMM</name>
<dbReference type="Gene3D" id="2.170.130.10">
    <property type="entry name" value="TonB-dependent receptor, plug domain"/>
    <property type="match status" value="1"/>
</dbReference>
<dbReference type="PANTHER" id="PTHR30069">
    <property type="entry name" value="TONB-DEPENDENT OUTER MEMBRANE RECEPTOR"/>
    <property type="match status" value="1"/>
</dbReference>
<dbReference type="Gene3D" id="2.40.170.20">
    <property type="entry name" value="TonB-dependent receptor, beta-barrel domain"/>
    <property type="match status" value="1"/>
</dbReference>
<reference evidence="15" key="1">
    <citation type="submission" date="2021-02" db="EMBL/GenBank/DDBJ databases">
        <title>Strain Y2R2, a novel species of the genus Halomonas.</title>
        <authorList>
            <person name="Huang H."/>
        </authorList>
    </citation>
    <scope>NUCLEOTIDE SEQUENCE</scope>
    <source>
        <strain evidence="15">Y2R2</strain>
    </source>
</reference>